<dbReference type="EMBL" id="CYGX02000037">
    <property type="protein sequence ID" value="SIT42382.1"/>
    <property type="molecule type" value="Genomic_DNA"/>
</dbReference>
<feature type="compositionally biased region" description="Polar residues" evidence="1">
    <location>
        <begin position="7"/>
        <end position="20"/>
    </location>
</feature>
<accession>A0A1N7S4T5</accession>
<evidence type="ECO:0000313" key="3">
    <source>
        <dbReference type="Proteomes" id="UP000187012"/>
    </source>
</evidence>
<evidence type="ECO:0000256" key="1">
    <source>
        <dbReference type="SAM" id="MobiDB-lite"/>
    </source>
</evidence>
<dbReference type="AlphaFoldDB" id="A0A1N7S4T5"/>
<gene>
    <name evidence="2" type="ORF">BN2475_370006</name>
</gene>
<reference evidence="2 3" key="1">
    <citation type="submission" date="2016-12" db="EMBL/GenBank/DDBJ databases">
        <authorList>
            <person name="Song W.-J."/>
            <person name="Kurnit D.M."/>
        </authorList>
    </citation>
    <scope>NUCLEOTIDE SEQUENCE [LARGE SCALE GENOMIC DNA]</scope>
    <source>
        <strain evidence="2 3">STM7296</strain>
    </source>
</reference>
<protein>
    <submittedName>
        <fullName evidence="2">Uncharacterized protein</fullName>
    </submittedName>
</protein>
<organism evidence="2 3">
    <name type="scientific">Paraburkholderia ribeironis</name>
    <dbReference type="NCBI Taxonomy" id="1247936"/>
    <lineage>
        <taxon>Bacteria</taxon>
        <taxon>Pseudomonadati</taxon>
        <taxon>Pseudomonadota</taxon>
        <taxon>Betaproteobacteria</taxon>
        <taxon>Burkholderiales</taxon>
        <taxon>Burkholderiaceae</taxon>
        <taxon>Paraburkholderia</taxon>
    </lineage>
</organism>
<name>A0A1N7S4T5_9BURK</name>
<proteinExistence type="predicted"/>
<dbReference type="Proteomes" id="UP000187012">
    <property type="component" value="Unassembled WGS sequence"/>
</dbReference>
<keyword evidence="3" id="KW-1185">Reference proteome</keyword>
<feature type="region of interest" description="Disordered" evidence="1">
    <location>
        <begin position="1"/>
        <end position="48"/>
    </location>
</feature>
<evidence type="ECO:0000313" key="2">
    <source>
        <dbReference type="EMBL" id="SIT42382.1"/>
    </source>
</evidence>
<sequence length="121" mass="13552">MTHRFPSDQNEAVRQWSRQTDPVERAMTRRPSMLTRSPSKDEGRLLPSDPGILAAKAAFNNLAGAIERAVQGDISAHHYALKRFIRVDVASHFRPCHASNSRTTRGQSSTDTLTCVRHIDD</sequence>